<reference evidence="8" key="1">
    <citation type="submission" date="2017-01" db="EMBL/GenBank/DDBJ databases">
        <authorList>
            <person name="Varghese N."/>
            <person name="Submissions S."/>
        </authorList>
    </citation>
    <scope>NUCLEOTIDE SEQUENCE [LARGE SCALE GENOMIC DNA]</scope>
    <source>
        <strain evidence="8">ATCC 51758</strain>
    </source>
</reference>
<evidence type="ECO:0000256" key="5">
    <source>
        <dbReference type="ARBA" id="ARBA00023136"/>
    </source>
</evidence>
<comment type="similarity">
    <text evidence="2">Belongs to the CbiQ family.</text>
</comment>
<evidence type="ECO:0000256" key="2">
    <source>
        <dbReference type="ARBA" id="ARBA00008564"/>
    </source>
</evidence>
<dbReference type="Proteomes" id="UP000186819">
    <property type="component" value="Unassembled WGS sequence"/>
</dbReference>
<evidence type="ECO:0000313" key="7">
    <source>
        <dbReference type="EMBL" id="SIQ26492.1"/>
    </source>
</evidence>
<dbReference type="CDD" id="cd16914">
    <property type="entry name" value="EcfT"/>
    <property type="match status" value="1"/>
</dbReference>
<dbReference type="EMBL" id="FTMD01000003">
    <property type="protein sequence ID" value="SIQ26492.1"/>
    <property type="molecule type" value="Genomic_DNA"/>
</dbReference>
<evidence type="ECO:0000256" key="6">
    <source>
        <dbReference type="SAM" id="Phobius"/>
    </source>
</evidence>
<evidence type="ECO:0000313" key="8">
    <source>
        <dbReference type="Proteomes" id="UP000186819"/>
    </source>
</evidence>
<evidence type="ECO:0000256" key="1">
    <source>
        <dbReference type="ARBA" id="ARBA00004141"/>
    </source>
</evidence>
<sequence>MACVVVLQVLSPVPLAVAAGLCALAGWRFAPSRSLKLLRRVRFLVLAILVLFAGFTPGEALVPALPEFSPSREGLVLAAEHVGRLVAVVLCVALLLEGLPVSRLVGGLHALLRPLGWLGLPTERLAVRLMLVLRYVESAPAAAWRDWLEDDGINGNGADRIVIAREALAWGDLAALLLALGAAALWFGVTR</sequence>
<keyword evidence="3 6" id="KW-0812">Transmembrane</keyword>
<comment type="subcellular location">
    <subcellularLocation>
        <location evidence="1">Membrane</location>
        <topology evidence="1">Multi-pass membrane protein</topology>
    </subcellularLocation>
</comment>
<name>A0A1N6RCU0_9RHOO</name>
<keyword evidence="5 6" id="KW-0472">Membrane</keyword>
<feature type="transmembrane region" description="Helical" evidence="6">
    <location>
        <begin position="167"/>
        <end position="189"/>
    </location>
</feature>
<keyword evidence="4 6" id="KW-1133">Transmembrane helix</keyword>
<feature type="transmembrane region" description="Helical" evidence="6">
    <location>
        <begin position="42"/>
        <end position="62"/>
    </location>
</feature>
<evidence type="ECO:0000256" key="4">
    <source>
        <dbReference type="ARBA" id="ARBA00022989"/>
    </source>
</evidence>
<feature type="transmembrane region" description="Helical" evidence="6">
    <location>
        <begin position="74"/>
        <end position="96"/>
    </location>
</feature>
<dbReference type="InterPro" id="IPR003339">
    <property type="entry name" value="ABC/ECF_trnsptr_transmembrane"/>
</dbReference>
<dbReference type="Pfam" id="PF02361">
    <property type="entry name" value="CbiQ"/>
    <property type="match status" value="1"/>
</dbReference>
<protein>
    <submittedName>
        <fullName evidence="7">Cobalt transport protein</fullName>
    </submittedName>
</protein>
<dbReference type="GO" id="GO:0005886">
    <property type="term" value="C:plasma membrane"/>
    <property type="evidence" value="ECO:0007669"/>
    <property type="project" value="UniProtKB-ARBA"/>
</dbReference>
<evidence type="ECO:0000256" key="3">
    <source>
        <dbReference type="ARBA" id="ARBA00022692"/>
    </source>
</evidence>
<gene>
    <name evidence="7" type="ORF">SAMN05421829_103178</name>
</gene>
<dbReference type="AlphaFoldDB" id="A0A1N6RCU0"/>
<organism evidence="7 8">
    <name type="scientific">Aromatoleum tolulyticum</name>
    <dbReference type="NCBI Taxonomy" id="34027"/>
    <lineage>
        <taxon>Bacteria</taxon>
        <taxon>Pseudomonadati</taxon>
        <taxon>Pseudomonadota</taxon>
        <taxon>Betaproteobacteria</taxon>
        <taxon>Rhodocyclales</taxon>
        <taxon>Rhodocyclaceae</taxon>
        <taxon>Aromatoleum</taxon>
    </lineage>
</organism>
<proteinExistence type="inferred from homology"/>
<keyword evidence="8" id="KW-1185">Reference proteome</keyword>
<accession>A0A1N6RCU0</accession>
<dbReference type="STRING" id="34027.SAMN05421829_103178"/>